<dbReference type="AlphaFoldDB" id="A0A0L0ND96"/>
<sequence length="209" mass="23885">MFEMVHRIMDREEVAIEMKERLWKDSEVGGQRRWMKVLGSDFYTSGMVPVDMKTRFFRLRGQGGQTTIFIVPDVESDAAAAHAGEMENHPTVVSVASPTEPEGITELEKKYLNRLEDNPVLARENAEMKDTIAAQEAELRECRMKVELYEETMVRGERARCHAMMRQIMALMDELERVKTVPPEEYHQHLGMESRDGADSMACTDGVGE</sequence>
<feature type="coiled-coil region" evidence="1">
    <location>
        <begin position="125"/>
        <end position="152"/>
    </location>
</feature>
<comment type="caution">
    <text evidence="3">The sequence shown here is derived from an EMBL/GenBank/DDBJ whole genome shotgun (WGS) entry which is preliminary data.</text>
</comment>
<protein>
    <submittedName>
        <fullName evidence="3">Uncharacterized protein</fullName>
    </submittedName>
</protein>
<reference evidence="3 4" key="1">
    <citation type="journal article" date="2015" name="BMC Genomics">
        <title>The genome of the truffle-parasite Tolypocladium ophioglossoides and the evolution of antifungal peptaibiotics.</title>
        <authorList>
            <person name="Quandt C.A."/>
            <person name="Bushley K.E."/>
            <person name="Spatafora J.W."/>
        </authorList>
    </citation>
    <scope>NUCLEOTIDE SEQUENCE [LARGE SCALE GENOMIC DNA]</scope>
    <source>
        <strain evidence="3 4">CBS 100239</strain>
    </source>
</reference>
<keyword evidence="4" id="KW-1185">Reference proteome</keyword>
<accession>A0A0L0ND96</accession>
<dbReference type="Proteomes" id="UP000036947">
    <property type="component" value="Unassembled WGS sequence"/>
</dbReference>
<gene>
    <name evidence="3" type="ORF">TOPH_03005</name>
</gene>
<name>A0A0L0ND96_TOLOC</name>
<evidence type="ECO:0000256" key="2">
    <source>
        <dbReference type="SAM" id="MobiDB-lite"/>
    </source>
</evidence>
<dbReference type="EMBL" id="LFRF01000006">
    <property type="protein sequence ID" value="KND92147.1"/>
    <property type="molecule type" value="Genomic_DNA"/>
</dbReference>
<keyword evidence="1" id="KW-0175">Coiled coil</keyword>
<evidence type="ECO:0000256" key="1">
    <source>
        <dbReference type="SAM" id="Coils"/>
    </source>
</evidence>
<proteinExistence type="predicted"/>
<evidence type="ECO:0000313" key="4">
    <source>
        <dbReference type="Proteomes" id="UP000036947"/>
    </source>
</evidence>
<organism evidence="3 4">
    <name type="scientific">Tolypocladium ophioglossoides (strain CBS 100239)</name>
    <name type="common">Snaketongue truffleclub</name>
    <name type="synonym">Elaphocordyceps ophioglossoides</name>
    <dbReference type="NCBI Taxonomy" id="1163406"/>
    <lineage>
        <taxon>Eukaryota</taxon>
        <taxon>Fungi</taxon>
        <taxon>Dikarya</taxon>
        <taxon>Ascomycota</taxon>
        <taxon>Pezizomycotina</taxon>
        <taxon>Sordariomycetes</taxon>
        <taxon>Hypocreomycetidae</taxon>
        <taxon>Hypocreales</taxon>
        <taxon>Ophiocordycipitaceae</taxon>
        <taxon>Tolypocladium</taxon>
    </lineage>
</organism>
<evidence type="ECO:0000313" key="3">
    <source>
        <dbReference type="EMBL" id="KND92147.1"/>
    </source>
</evidence>
<dbReference type="OrthoDB" id="5413531at2759"/>
<feature type="region of interest" description="Disordered" evidence="2">
    <location>
        <begin position="190"/>
        <end position="209"/>
    </location>
</feature>